<dbReference type="CDD" id="cd06563">
    <property type="entry name" value="GH20_chitobiase-like"/>
    <property type="match status" value="1"/>
</dbReference>
<accession>A0A7W2R3P2</accession>
<dbReference type="RefSeq" id="WP_182205359.1">
    <property type="nucleotide sequence ID" value="NZ_JACGLT010000006.1"/>
</dbReference>
<evidence type="ECO:0000256" key="1">
    <source>
        <dbReference type="ARBA" id="ARBA00001231"/>
    </source>
</evidence>
<dbReference type="PROSITE" id="PS51257">
    <property type="entry name" value="PROKAR_LIPOPROTEIN"/>
    <property type="match status" value="1"/>
</dbReference>
<dbReference type="InterPro" id="IPR029018">
    <property type="entry name" value="Hex-like_dom2"/>
</dbReference>
<dbReference type="SUPFAM" id="SSF51445">
    <property type="entry name" value="(Trans)glycosidases"/>
    <property type="match status" value="1"/>
</dbReference>
<dbReference type="InterPro" id="IPR026876">
    <property type="entry name" value="Fn3_assoc_repeat"/>
</dbReference>
<reference evidence="9 10" key="1">
    <citation type="submission" date="2020-07" db="EMBL/GenBank/DDBJ databases">
        <title>Bacterium isolated from marine sediment.</title>
        <authorList>
            <person name="Shang D."/>
        </authorList>
    </citation>
    <scope>NUCLEOTIDE SEQUENCE [LARGE SCALE GENOMIC DNA]</scope>
    <source>
        <strain evidence="9 10">F6074</strain>
    </source>
</reference>
<comment type="caution">
    <text evidence="9">The sequence shown here is derived from an EMBL/GenBank/DDBJ whole genome shotgun (WGS) entry which is preliminary data.</text>
</comment>
<feature type="domain" description="Beta-hexosaminidase bacterial type N-terminal" evidence="8">
    <location>
        <begin position="27"/>
        <end position="135"/>
    </location>
</feature>
<evidence type="ECO:0000256" key="3">
    <source>
        <dbReference type="ARBA" id="ARBA00012663"/>
    </source>
</evidence>
<dbReference type="GO" id="GO:0030203">
    <property type="term" value="P:glycosaminoglycan metabolic process"/>
    <property type="evidence" value="ECO:0007669"/>
    <property type="project" value="TreeGrafter"/>
</dbReference>
<keyword evidence="10" id="KW-1185">Reference proteome</keyword>
<dbReference type="GO" id="GO:0016020">
    <property type="term" value="C:membrane"/>
    <property type="evidence" value="ECO:0007669"/>
    <property type="project" value="TreeGrafter"/>
</dbReference>
<dbReference type="PANTHER" id="PTHR22600:SF57">
    <property type="entry name" value="BETA-N-ACETYLHEXOSAMINIDASE"/>
    <property type="match status" value="1"/>
</dbReference>
<comment type="catalytic activity">
    <reaction evidence="1">
        <text>Hydrolysis of terminal non-reducing N-acetyl-D-hexosamine residues in N-acetyl-beta-D-hexosaminides.</text>
        <dbReference type="EC" id="3.2.1.52"/>
    </reaction>
</comment>
<dbReference type="InterPro" id="IPR025705">
    <property type="entry name" value="Beta_hexosaminidase_sua/sub"/>
</dbReference>
<evidence type="ECO:0000256" key="4">
    <source>
        <dbReference type="ARBA" id="ARBA00022801"/>
    </source>
</evidence>
<dbReference type="InterPro" id="IPR015883">
    <property type="entry name" value="Glyco_hydro_20_cat"/>
</dbReference>
<dbReference type="Pfam" id="PF02838">
    <property type="entry name" value="Glyco_hydro_20b"/>
    <property type="match status" value="1"/>
</dbReference>
<evidence type="ECO:0000259" key="8">
    <source>
        <dbReference type="Pfam" id="PF02838"/>
    </source>
</evidence>
<dbReference type="PANTHER" id="PTHR22600">
    <property type="entry name" value="BETA-HEXOSAMINIDASE"/>
    <property type="match status" value="1"/>
</dbReference>
<dbReference type="Pfam" id="PF13287">
    <property type="entry name" value="Fn3_assoc"/>
    <property type="match status" value="1"/>
</dbReference>
<feature type="domain" description="Glycoside hydrolase family 20 catalytic" evidence="7">
    <location>
        <begin position="154"/>
        <end position="495"/>
    </location>
</feature>
<evidence type="ECO:0000256" key="6">
    <source>
        <dbReference type="PIRSR" id="PIRSR625705-1"/>
    </source>
</evidence>
<evidence type="ECO:0000313" key="9">
    <source>
        <dbReference type="EMBL" id="MBA6153057.1"/>
    </source>
</evidence>
<dbReference type="InterPro" id="IPR008979">
    <property type="entry name" value="Galactose-bd-like_sf"/>
</dbReference>
<evidence type="ECO:0000256" key="5">
    <source>
        <dbReference type="ARBA" id="ARBA00023295"/>
    </source>
</evidence>
<dbReference type="GO" id="GO:0005975">
    <property type="term" value="P:carbohydrate metabolic process"/>
    <property type="evidence" value="ECO:0007669"/>
    <property type="project" value="InterPro"/>
</dbReference>
<gene>
    <name evidence="9" type="ORF">H3Z82_10000</name>
</gene>
<dbReference type="InterPro" id="IPR015882">
    <property type="entry name" value="HEX_bac_N"/>
</dbReference>
<comment type="similarity">
    <text evidence="2">Belongs to the glycosyl hydrolase 20 family.</text>
</comment>
<evidence type="ECO:0000259" key="7">
    <source>
        <dbReference type="Pfam" id="PF00728"/>
    </source>
</evidence>
<name>A0A7W2R3P2_9FLAO</name>
<feature type="active site" description="Proton donor" evidence="6">
    <location>
        <position position="326"/>
    </location>
</feature>
<dbReference type="Gene3D" id="3.20.20.80">
    <property type="entry name" value="Glycosidases"/>
    <property type="match status" value="1"/>
</dbReference>
<dbReference type="EC" id="3.2.1.52" evidence="3"/>
<dbReference type="AlphaFoldDB" id="A0A7W2R3P2"/>
<dbReference type="Gene3D" id="3.30.379.10">
    <property type="entry name" value="Chitobiase/beta-hexosaminidase domain 2-like"/>
    <property type="match status" value="1"/>
</dbReference>
<dbReference type="Pfam" id="PF00728">
    <property type="entry name" value="Glyco_hydro_20"/>
    <property type="match status" value="1"/>
</dbReference>
<proteinExistence type="inferred from homology"/>
<dbReference type="GO" id="GO:0004563">
    <property type="term" value="F:beta-N-acetylhexosaminidase activity"/>
    <property type="evidence" value="ECO:0007669"/>
    <property type="project" value="UniProtKB-EC"/>
</dbReference>
<dbReference type="SUPFAM" id="SSF55545">
    <property type="entry name" value="beta-N-acetylhexosaminidase-like domain"/>
    <property type="match status" value="1"/>
</dbReference>
<dbReference type="InterPro" id="IPR017853">
    <property type="entry name" value="GH"/>
</dbReference>
<dbReference type="PRINTS" id="PR00738">
    <property type="entry name" value="GLHYDRLASE20"/>
</dbReference>
<dbReference type="Proteomes" id="UP000541857">
    <property type="component" value="Unassembled WGS sequence"/>
</dbReference>
<dbReference type="SUPFAM" id="SSF49785">
    <property type="entry name" value="Galactose-binding domain-like"/>
    <property type="match status" value="1"/>
</dbReference>
<sequence length="761" mass="87118">MRFFKPVYICILIMAFSCNKETVKKNGIIPQPNFINYQEGTFPITENTTIVVEDSKESNWIAAELKSFLDENFDLNLKISAESQSNAIRIIVNHIETDKEAYQLEVSKTGVSITANAYQGVFYGVETLKQLLTPKTIIKKPVLGFVSIKDSPEFGWRGMMLDVSRHFLEKDSVKKVIDILAMHKMNKLHWHLVDGIGWRIQIDQYPELTKKGAWRKVKAYKKPWEDFETTYKDSEGEVYGGYYTKDDIKEIVAYAAERFIDVIPEIEMPGHSEAALQCYPEFICEDAENTGVYCAGNDGSFEFLQNIIDEVVELFPYEYLHIGGDEVGKEAWLNCRRCQKRMRDENLQNGEELQSYFVKRMEEFVHSKNRKLIGWDEILEGGLPERAAVMSWRGFEGGIEAANAGHDVVMSPASPLYFDYNQGTSEFEPPSWGGYNSLLAVYNFNPIPDDIAADKRHHILGGQANLWTEQVKSLSHIEYMMLPRLSALSEALWTSPEHKNEEEFIKRMDIHFDRLTALDYNFAWSAVSPNYEVTYDKTNNDYVLELTNELGIYDIRYTLDGSTPAMTSEIYSKPIRYSDPIDLHAQTFRNGAPIGFPLKRLFSTSFTENTKVIYTNPYDVSYSGGGDQALFDNRYATPRGDDSNWQGLPQKDFEVIIDIGAPTNLSYIGLNFFQHLASTSVMLPTEVTIAISKDGKDYQTVYNQALETVKDRDPIIKRIEADFEEQNLSFIKITAKNRGQLPEWHTRKGDAWVFIDEVSIK</sequence>
<keyword evidence="4 9" id="KW-0378">Hydrolase</keyword>
<organism evidence="9 10">
    <name type="scientific">Gelidibacter maritimus</name>
    <dbReference type="NCBI Taxonomy" id="2761487"/>
    <lineage>
        <taxon>Bacteria</taxon>
        <taxon>Pseudomonadati</taxon>
        <taxon>Bacteroidota</taxon>
        <taxon>Flavobacteriia</taxon>
        <taxon>Flavobacteriales</taxon>
        <taxon>Flavobacteriaceae</taxon>
        <taxon>Gelidibacter</taxon>
    </lineage>
</organism>
<protein>
    <recommendedName>
        <fullName evidence="3">beta-N-acetylhexosaminidase</fullName>
        <ecNumber evidence="3">3.2.1.52</ecNumber>
    </recommendedName>
</protein>
<dbReference type="Gene3D" id="2.60.120.260">
    <property type="entry name" value="Galactose-binding domain-like"/>
    <property type="match status" value="1"/>
</dbReference>
<evidence type="ECO:0000313" key="10">
    <source>
        <dbReference type="Proteomes" id="UP000541857"/>
    </source>
</evidence>
<evidence type="ECO:0000256" key="2">
    <source>
        <dbReference type="ARBA" id="ARBA00006285"/>
    </source>
</evidence>
<dbReference type="EMBL" id="JACGLT010000006">
    <property type="protein sequence ID" value="MBA6153057.1"/>
    <property type="molecule type" value="Genomic_DNA"/>
</dbReference>
<keyword evidence="5" id="KW-0326">Glycosidase</keyword>